<dbReference type="HAMAP" id="MF_00758">
    <property type="entry name" value="UPF0301"/>
    <property type="match status" value="1"/>
</dbReference>
<reference evidence="4" key="1">
    <citation type="submission" date="2014-06" db="EMBL/GenBank/DDBJ databases">
        <authorList>
            <person name="Winans N.J."/>
            <person name="Newell P.D."/>
            <person name="Douglas A.E."/>
        </authorList>
    </citation>
    <scope>NUCLEOTIDE SEQUENCE [LARGE SCALE GENOMIC DNA]</scope>
</reference>
<evidence type="ECO:0000313" key="4">
    <source>
        <dbReference type="Proteomes" id="UP000194641"/>
    </source>
</evidence>
<dbReference type="Proteomes" id="UP000194641">
    <property type="component" value="Unassembled WGS sequence"/>
</dbReference>
<dbReference type="PANTHER" id="PTHR30327:SF1">
    <property type="entry name" value="UPF0301 PROTEIN YQGE"/>
    <property type="match status" value="1"/>
</dbReference>
<dbReference type="PANTHER" id="PTHR30327">
    <property type="entry name" value="UNCHARACTERIZED PROTEIN YQGE"/>
    <property type="match status" value="1"/>
</dbReference>
<dbReference type="Gene3D" id="3.40.1740.10">
    <property type="entry name" value="VC0467-like"/>
    <property type="match status" value="1"/>
</dbReference>
<protein>
    <recommendedName>
        <fullName evidence="2">UPF0301 protein HK17_07840</fullName>
    </recommendedName>
</protein>
<evidence type="ECO:0000313" key="3">
    <source>
        <dbReference type="EMBL" id="OUI93433.1"/>
    </source>
</evidence>
<organism evidence="3 4">
    <name type="scientific">Acetobacter indonesiensis</name>
    <dbReference type="NCBI Taxonomy" id="104101"/>
    <lineage>
        <taxon>Bacteria</taxon>
        <taxon>Pseudomonadati</taxon>
        <taxon>Pseudomonadota</taxon>
        <taxon>Alphaproteobacteria</taxon>
        <taxon>Acetobacterales</taxon>
        <taxon>Acetobacteraceae</taxon>
        <taxon>Acetobacter</taxon>
    </lineage>
</organism>
<evidence type="ECO:0000256" key="2">
    <source>
        <dbReference type="HAMAP-Rule" id="MF_00758"/>
    </source>
</evidence>
<dbReference type="SUPFAM" id="SSF143456">
    <property type="entry name" value="VC0467-like"/>
    <property type="match status" value="1"/>
</dbReference>
<dbReference type="EMBL" id="JOPA01000021">
    <property type="protein sequence ID" value="OUI93433.1"/>
    <property type="molecule type" value="Genomic_DNA"/>
</dbReference>
<proteinExistence type="inferred from homology"/>
<dbReference type="GO" id="GO:0005829">
    <property type="term" value="C:cytosol"/>
    <property type="evidence" value="ECO:0007669"/>
    <property type="project" value="TreeGrafter"/>
</dbReference>
<sequence>MALKHISLLRQSTQPGQSLTGLLLVASPALADTPFARSVIYLCAHAHDGGAMGFVVNHRLPKAALDEVLDQLEIGQLPPHSRVGICAGGPVEETRGFVLHSTDWKTEGSLVVGDDIALSASLDVLKESMAGRGPRDALLAMGHASWGAGQLEEEIFRHDAWLLAPASREIVFGADYAAKWRQALASIDLDPVRLTGQTGHA</sequence>
<dbReference type="InterPro" id="IPR003774">
    <property type="entry name" value="AlgH-like"/>
</dbReference>
<dbReference type="AlphaFoldDB" id="A0A252AT91"/>
<dbReference type="RefSeq" id="WP_086659494.1">
    <property type="nucleotide sequence ID" value="NZ_JAJAOC010000004.1"/>
</dbReference>
<accession>A0A252AT91</accession>
<dbReference type="Pfam" id="PF02622">
    <property type="entry name" value="DUF179"/>
    <property type="match status" value="1"/>
</dbReference>
<evidence type="ECO:0000256" key="1">
    <source>
        <dbReference type="ARBA" id="ARBA00009600"/>
    </source>
</evidence>
<comment type="caution">
    <text evidence="3">The sequence shown here is derived from an EMBL/GenBank/DDBJ whole genome shotgun (WGS) entry which is preliminary data.</text>
</comment>
<gene>
    <name evidence="3" type="ORF">HK17_07840</name>
</gene>
<name>A0A252AT91_9PROT</name>
<comment type="similarity">
    <text evidence="1 2">Belongs to the UPF0301 (AlgH) family.</text>
</comment>